<feature type="compositionally biased region" description="Basic residues" evidence="1">
    <location>
        <begin position="22"/>
        <end position="32"/>
    </location>
</feature>
<sequence>LLPPHQRRPPISAAKPSPPPRFPRRRAKRRREARPPALLQGARHDDGPLRRGGRVAVLLRAALPPPPLLRARHRFQDHPDARGRGRHRRRRARPPLADRGYGRDLRLLHAGRQLEPEATVASLGLPPDSTLQLAARLRSTPHPKAWQLASHIAANAASGSAGTANTLEDLVKEYIVWCDLGSEQNRSDRRAKGAEEHLDIFLQSGAAIALVHLYLSDFSSSRFYAERAIRCFLSTDPATLPPNVRLVTAPVLLEFCRLLSLTAGNKDSLYKSCRHTLASVLCLPLSGLVASNSPTKVIEQVLPFAREIVELVLDGLGSESKSMMVSRTDLDELSNFFEVLRQQVLLWMPKNVYSRECKRTNTWVWELHCTKCRRTC</sequence>
<reference evidence="3" key="3">
    <citation type="journal article" date="2017" name="Nature">
        <title>Genome sequence of the progenitor of the wheat D genome Aegilops tauschii.</title>
        <authorList>
            <person name="Luo M.C."/>
            <person name="Gu Y.Q."/>
            <person name="Puiu D."/>
            <person name="Wang H."/>
            <person name="Twardziok S.O."/>
            <person name="Deal K.R."/>
            <person name="Huo N."/>
            <person name="Zhu T."/>
            <person name="Wang L."/>
            <person name="Wang Y."/>
            <person name="McGuire P.E."/>
            <person name="Liu S."/>
            <person name="Long H."/>
            <person name="Ramasamy R.K."/>
            <person name="Rodriguez J.C."/>
            <person name="Van S.L."/>
            <person name="Yuan L."/>
            <person name="Wang Z."/>
            <person name="Xia Z."/>
            <person name="Xiao L."/>
            <person name="Anderson O.D."/>
            <person name="Ouyang S."/>
            <person name="Liang Y."/>
            <person name="Zimin A.V."/>
            <person name="Pertea G."/>
            <person name="Qi P."/>
            <person name="Bennetzen J.L."/>
            <person name="Dai X."/>
            <person name="Dawson M.W."/>
            <person name="Muller H.G."/>
            <person name="Kugler K."/>
            <person name="Rivarola-Duarte L."/>
            <person name="Spannagl M."/>
            <person name="Mayer K.F.X."/>
            <person name="Lu F.H."/>
            <person name="Bevan M.W."/>
            <person name="Leroy P."/>
            <person name="Li P."/>
            <person name="You F.M."/>
            <person name="Sun Q."/>
            <person name="Liu Z."/>
            <person name="Lyons E."/>
            <person name="Wicker T."/>
            <person name="Salzberg S.L."/>
            <person name="Devos K.M."/>
            <person name="Dvorak J."/>
        </authorList>
    </citation>
    <scope>NUCLEOTIDE SEQUENCE [LARGE SCALE GENOMIC DNA]</scope>
    <source>
        <strain evidence="3">cv. AL8/78</strain>
    </source>
</reference>
<dbReference type="Proteomes" id="UP000015105">
    <property type="component" value="Chromosome 5D"/>
</dbReference>
<proteinExistence type="predicted"/>
<reference evidence="4" key="1">
    <citation type="journal article" date="2014" name="Science">
        <title>Ancient hybridizations among the ancestral genomes of bread wheat.</title>
        <authorList>
            <consortium name="International Wheat Genome Sequencing Consortium,"/>
            <person name="Marcussen T."/>
            <person name="Sandve S.R."/>
            <person name="Heier L."/>
            <person name="Spannagl M."/>
            <person name="Pfeifer M."/>
            <person name="Jakobsen K.S."/>
            <person name="Wulff B.B."/>
            <person name="Steuernagel B."/>
            <person name="Mayer K.F."/>
            <person name="Olsen O.A."/>
        </authorList>
    </citation>
    <scope>NUCLEOTIDE SEQUENCE [LARGE SCALE GENOMIC DNA]</scope>
    <source>
        <strain evidence="4">cv. AL8/78</strain>
    </source>
</reference>
<dbReference type="Gramene" id="AET5Gv20627500.1">
    <property type="protein sequence ID" value="AET5Gv20627500.1"/>
    <property type="gene ID" value="AET5Gv20627500"/>
</dbReference>
<dbReference type="InterPro" id="IPR000626">
    <property type="entry name" value="Ubiquitin-like_dom"/>
</dbReference>
<reference evidence="3" key="5">
    <citation type="journal article" date="2021" name="G3 (Bethesda)">
        <title>Aegilops tauschii genome assembly Aet v5.0 features greater sequence contiguity and improved annotation.</title>
        <authorList>
            <person name="Wang L."/>
            <person name="Zhu T."/>
            <person name="Rodriguez J.C."/>
            <person name="Deal K.R."/>
            <person name="Dubcovsky J."/>
            <person name="McGuire P.E."/>
            <person name="Lux T."/>
            <person name="Spannagl M."/>
            <person name="Mayer K.F.X."/>
            <person name="Baldrich P."/>
            <person name="Meyers B.C."/>
            <person name="Huo N."/>
            <person name="Gu Y.Q."/>
            <person name="Zhou H."/>
            <person name="Devos K.M."/>
            <person name="Bennetzen J.L."/>
            <person name="Unver T."/>
            <person name="Budak H."/>
            <person name="Gulick P.J."/>
            <person name="Galiba G."/>
            <person name="Kalapos B."/>
            <person name="Nelson D.R."/>
            <person name="Li P."/>
            <person name="You F.M."/>
            <person name="Luo M.C."/>
            <person name="Dvorak J."/>
        </authorList>
    </citation>
    <scope>NUCLEOTIDE SEQUENCE [LARGE SCALE GENOMIC DNA]</scope>
    <source>
        <strain evidence="3">cv. AL8/78</strain>
    </source>
</reference>
<dbReference type="STRING" id="200361.A0A453L4F6"/>
<feature type="compositionally biased region" description="Basic residues" evidence="1">
    <location>
        <begin position="84"/>
        <end position="93"/>
    </location>
</feature>
<feature type="region of interest" description="Disordered" evidence="1">
    <location>
        <begin position="68"/>
        <end position="100"/>
    </location>
</feature>
<dbReference type="PROSITE" id="PS50053">
    <property type="entry name" value="UBIQUITIN_2"/>
    <property type="match status" value="1"/>
</dbReference>
<evidence type="ECO:0000259" key="2">
    <source>
        <dbReference type="PROSITE" id="PS50053"/>
    </source>
</evidence>
<evidence type="ECO:0000256" key="1">
    <source>
        <dbReference type="SAM" id="MobiDB-lite"/>
    </source>
</evidence>
<dbReference type="InterPro" id="IPR029071">
    <property type="entry name" value="Ubiquitin-like_domsf"/>
</dbReference>
<keyword evidence="4" id="KW-1185">Reference proteome</keyword>
<reference evidence="3" key="4">
    <citation type="submission" date="2019-03" db="UniProtKB">
        <authorList>
            <consortium name="EnsemblPlants"/>
        </authorList>
    </citation>
    <scope>IDENTIFICATION</scope>
</reference>
<name>A0A453L4F6_AEGTS</name>
<evidence type="ECO:0000313" key="4">
    <source>
        <dbReference type="Proteomes" id="UP000015105"/>
    </source>
</evidence>
<feature type="domain" description="Ubiquitin-like" evidence="2">
    <location>
        <begin position="106"/>
        <end position="140"/>
    </location>
</feature>
<evidence type="ECO:0000313" key="3">
    <source>
        <dbReference type="EnsemblPlants" id="AET5Gv20627500.1"/>
    </source>
</evidence>
<organism evidence="3 4">
    <name type="scientific">Aegilops tauschii subsp. strangulata</name>
    <name type="common">Goatgrass</name>
    <dbReference type="NCBI Taxonomy" id="200361"/>
    <lineage>
        <taxon>Eukaryota</taxon>
        <taxon>Viridiplantae</taxon>
        <taxon>Streptophyta</taxon>
        <taxon>Embryophyta</taxon>
        <taxon>Tracheophyta</taxon>
        <taxon>Spermatophyta</taxon>
        <taxon>Magnoliopsida</taxon>
        <taxon>Liliopsida</taxon>
        <taxon>Poales</taxon>
        <taxon>Poaceae</taxon>
        <taxon>BOP clade</taxon>
        <taxon>Pooideae</taxon>
        <taxon>Triticodae</taxon>
        <taxon>Triticeae</taxon>
        <taxon>Triticinae</taxon>
        <taxon>Aegilops</taxon>
    </lineage>
</organism>
<protein>
    <recommendedName>
        <fullName evidence="2">Ubiquitin-like domain-containing protein</fullName>
    </recommendedName>
</protein>
<accession>A0A453L4F6</accession>
<feature type="compositionally biased region" description="Basic and acidic residues" evidence="1">
    <location>
        <begin position="74"/>
        <end position="83"/>
    </location>
</feature>
<reference evidence="4" key="2">
    <citation type="journal article" date="2017" name="Nat. Plants">
        <title>The Aegilops tauschii genome reveals multiple impacts of transposons.</title>
        <authorList>
            <person name="Zhao G."/>
            <person name="Zou C."/>
            <person name="Li K."/>
            <person name="Wang K."/>
            <person name="Li T."/>
            <person name="Gao L."/>
            <person name="Zhang X."/>
            <person name="Wang H."/>
            <person name="Yang Z."/>
            <person name="Liu X."/>
            <person name="Jiang W."/>
            <person name="Mao L."/>
            <person name="Kong X."/>
            <person name="Jiao Y."/>
            <person name="Jia J."/>
        </authorList>
    </citation>
    <scope>NUCLEOTIDE SEQUENCE [LARGE SCALE GENOMIC DNA]</scope>
    <source>
        <strain evidence="4">cv. AL8/78</strain>
    </source>
</reference>
<dbReference type="AlphaFoldDB" id="A0A453L4F6"/>
<feature type="region of interest" description="Disordered" evidence="1">
    <location>
        <begin position="1"/>
        <end position="50"/>
    </location>
</feature>
<dbReference type="EnsemblPlants" id="AET5Gv20627500.1">
    <property type="protein sequence ID" value="AET5Gv20627500.1"/>
    <property type="gene ID" value="AET5Gv20627500"/>
</dbReference>
<dbReference type="SUPFAM" id="SSF54236">
    <property type="entry name" value="Ubiquitin-like"/>
    <property type="match status" value="1"/>
</dbReference>